<feature type="non-terminal residue" evidence="1">
    <location>
        <position position="1"/>
    </location>
</feature>
<dbReference type="AlphaFoldDB" id="A0A371EGI7"/>
<sequence length="267" mass="30095">MQRLMDIDIVQVSRKNKEARIAMIRVEKDAGNGPRLVIIHYMPTGSVPRPLEIQVPTPFPYKHSQAVPWRYAFGIEQTSSGEINIAGVGGITGSGQIYALEDTRKEETLEQGSPSIAKKARVTEKGSEMERKEEHSEYELMDQLKQTPTNISLLSLLMNSESHRKVLIRVLNEANMDKNISVDKLEGIVGHIMANNYITFSNEEIPAEGRGHNRALNISVRCFDCFLTKVLIDNDSSLNVLPKATLERLPYDRNKMRNTYSCLLGRP</sequence>
<dbReference type="OrthoDB" id="1724165at2759"/>
<organism evidence="1 2">
    <name type="scientific">Mucuna pruriens</name>
    <name type="common">Velvet bean</name>
    <name type="synonym">Dolichos pruriens</name>
    <dbReference type="NCBI Taxonomy" id="157652"/>
    <lineage>
        <taxon>Eukaryota</taxon>
        <taxon>Viridiplantae</taxon>
        <taxon>Streptophyta</taxon>
        <taxon>Embryophyta</taxon>
        <taxon>Tracheophyta</taxon>
        <taxon>Spermatophyta</taxon>
        <taxon>Magnoliopsida</taxon>
        <taxon>eudicotyledons</taxon>
        <taxon>Gunneridae</taxon>
        <taxon>Pentapetalae</taxon>
        <taxon>rosids</taxon>
        <taxon>fabids</taxon>
        <taxon>Fabales</taxon>
        <taxon>Fabaceae</taxon>
        <taxon>Papilionoideae</taxon>
        <taxon>50 kb inversion clade</taxon>
        <taxon>NPAAA clade</taxon>
        <taxon>indigoferoid/millettioid clade</taxon>
        <taxon>Phaseoleae</taxon>
        <taxon>Mucuna</taxon>
    </lineage>
</organism>
<dbReference type="PANTHER" id="PTHR32108">
    <property type="entry name" value="DNA-DIRECTED RNA POLYMERASE SUBUNIT ALPHA"/>
    <property type="match status" value="1"/>
</dbReference>
<proteinExistence type="predicted"/>
<evidence type="ECO:0000313" key="1">
    <source>
        <dbReference type="EMBL" id="RDX65155.1"/>
    </source>
</evidence>
<keyword evidence="2" id="KW-1185">Reference proteome</keyword>
<evidence type="ECO:0000313" key="2">
    <source>
        <dbReference type="Proteomes" id="UP000257109"/>
    </source>
</evidence>
<dbReference type="PANTHER" id="PTHR32108:SF9">
    <property type="entry name" value="REVERSE TRANSCRIPTASE RNASE H-LIKE DOMAIN-CONTAINING PROTEIN"/>
    <property type="match status" value="1"/>
</dbReference>
<dbReference type="Proteomes" id="UP000257109">
    <property type="component" value="Unassembled WGS sequence"/>
</dbReference>
<dbReference type="EMBL" id="QJKJ01014036">
    <property type="protein sequence ID" value="RDX65155.1"/>
    <property type="molecule type" value="Genomic_DNA"/>
</dbReference>
<gene>
    <name evidence="1" type="ORF">CR513_56208</name>
</gene>
<accession>A0A371EGI7</accession>
<reference evidence="1" key="1">
    <citation type="submission" date="2018-05" db="EMBL/GenBank/DDBJ databases">
        <title>Draft genome of Mucuna pruriens seed.</title>
        <authorList>
            <person name="Nnadi N.E."/>
            <person name="Vos R."/>
            <person name="Hasami M.H."/>
            <person name="Devisetty U.K."/>
            <person name="Aguiy J.C."/>
        </authorList>
    </citation>
    <scope>NUCLEOTIDE SEQUENCE [LARGE SCALE GENOMIC DNA]</scope>
    <source>
        <strain evidence="1">JCA_2017</strain>
    </source>
</reference>
<name>A0A371EGI7_MUCPR</name>
<comment type="caution">
    <text evidence="1">The sequence shown here is derived from an EMBL/GenBank/DDBJ whole genome shotgun (WGS) entry which is preliminary data.</text>
</comment>
<protein>
    <submittedName>
        <fullName evidence="1">Uncharacterized protein</fullName>
    </submittedName>
</protein>